<feature type="compositionally biased region" description="Basic and acidic residues" evidence="1">
    <location>
        <begin position="72"/>
        <end position="88"/>
    </location>
</feature>
<feature type="region of interest" description="Disordered" evidence="1">
    <location>
        <begin position="141"/>
        <end position="168"/>
    </location>
</feature>
<feature type="compositionally biased region" description="Basic and acidic residues" evidence="1">
    <location>
        <begin position="157"/>
        <end position="168"/>
    </location>
</feature>
<evidence type="ECO:0000313" key="2">
    <source>
        <dbReference type="EMBL" id="KAJ7338207.1"/>
    </source>
</evidence>
<feature type="compositionally biased region" description="Basic and acidic residues" evidence="1">
    <location>
        <begin position="45"/>
        <end position="54"/>
    </location>
</feature>
<reference evidence="2" key="1">
    <citation type="journal article" date="2023" name="DNA Res.">
        <title>Chromosome-level genome assembly of Phrynocephalus forsythii using third-generation DNA sequencing and Hi-C analysis.</title>
        <authorList>
            <person name="Qi Y."/>
            <person name="Zhao W."/>
            <person name="Zhao Y."/>
            <person name="Niu C."/>
            <person name="Cao S."/>
            <person name="Zhang Y."/>
        </authorList>
    </citation>
    <scope>NUCLEOTIDE SEQUENCE</scope>
    <source>
        <tissue evidence="2">Muscle</tissue>
    </source>
</reference>
<feature type="region of interest" description="Disordered" evidence="1">
    <location>
        <begin position="21"/>
        <end position="90"/>
    </location>
</feature>
<dbReference type="Proteomes" id="UP001142489">
    <property type="component" value="Unassembled WGS sequence"/>
</dbReference>
<dbReference type="EMBL" id="JAPFRF010000003">
    <property type="protein sequence ID" value="KAJ7338207.1"/>
    <property type="molecule type" value="Genomic_DNA"/>
</dbReference>
<accession>A0A9Q0Y2G6</accession>
<protein>
    <submittedName>
        <fullName evidence="2">Uncharacterized protein</fullName>
    </submittedName>
</protein>
<feature type="compositionally biased region" description="Basic and acidic residues" evidence="1">
    <location>
        <begin position="24"/>
        <end position="35"/>
    </location>
</feature>
<dbReference type="AlphaFoldDB" id="A0A9Q0Y2G6"/>
<evidence type="ECO:0000313" key="3">
    <source>
        <dbReference type="Proteomes" id="UP001142489"/>
    </source>
</evidence>
<sequence>MVQSPLLLANISLQNKLMPILNNPHKELPGEEKPLQENTISSSQKLEEASGDKASRKKTRNGNGVMQKQKSKHQEGKAESALSEEKKGSCTGGLEAAMDFAECNDHRVSYPRAEPVIKKTRLGPEQRVRVTGDENKLVLRRKGKKAPPSLETDGVVAEERKEKKKANLEANWERKGREVQEEILGCHSQAGTVVEEDSEGVKDWKNKKTQKKERTTQGEEGDPLESKRSGRKRE</sequence>
<organism evidence="2 3">
    <name type="scientific">Phrynocephalus forsythii</name>
    <dbReference type="NCBI Taxonomy" id="171643"/>
    <lineage>
        <taxon>Eukaryota</taxon>
        <taxon>Metazoa</taxon>
        <taxon>Chordata</taxon>
        <taxon>Craniata</taxon>
        <taxon>Vertebrata</taxon>
        <taxon>Euteleostomi</taxon>
        <taxon>Lepidosauria</taxon>
        <taxon>Squamata</taxon>
        <taxon>Bifurcata</taxon>
        <taxon>Unidentata</taxon>
        <taxon>Episquamata</taxon>
        <taxon>Toxicofera</taxon>
        <taxon>Iguania</taxon>
        <taxon>Acrodonta</taxon>
        <taxon>Agamidae</taxon>
        <taxon>Agaminae</taxon>
        <taxon>Phrynocephalus</taxon>
    </lineage>
</organism>
<evidence type="ECO:0000256" key="1">
    <source>
        <dbReference type="SAM" id="MobiDB-lite"/>
    </source>
</evidence>
<comment type="caution">
    <text evidence="2">The sequence shown here is derived from an EMBL/GenBank/DDBJ whole genome shotgun (WGS) entry which is preliminary data.</text>
</comment>
<feature type="compositionally biased region" description="Basic and acidic residues" evidence="1">
    <location>
        <begin position="199"/>
        <end position="217"/>
    </location>
</feature>
<gene>
    <name evidence="2" type="ORF">JRQ81_010895</name>
</gene>
<feature type="region of interest" description="Disordered" evidence="1">
    <location>
        <begin position="187"/>
        <end position="234"/>
    </location>
</feature>
<proteinExistence type="predicted"/>
<name>A0A9Q0Y2G6_9SAUR</name>
<keyword evidence="3" id="KW-1185">Reference proteome</keyword>